<gene>
    <name evidence="2" type="ORF">S03H2_58981</name>
</gene>
<dbReference type="Gene3D" id="3.40.50.1820">
    <property type="entry name" value="alpha/beta hydrolase"/>
    <property type="match status" value="1"/>
</dbReference>
<protein>
    <recommendedName>
        <fullName evidence="1">BD-FAE-like domain-containing protein</fullName>
    </recommendedName>
</protein>
<dbReference type="InterPro" id="IPR029058">
    <property type="entry name" value="AB_hydrolase_fold"/>
</dbReference>
<dbReference type="EMBL" id="BARU01037901">
    <property type="protein sequence ID" value="GAH78738.1"/>
    <property type="molecule type" value="Genomic_DNA"/>
</dbReference>
<dbReference type="Pfam" id="PF20434">
    <property type="entry name" value="BD-FAE"/>
    <property type="match status" value="1"/>
</dbReference>
<sequence length="247" mass="27170">QSSFEVDQNISLFFDVYLPLNSGEGLPGENSTLIRIHGGGLVMGDKGISNMMQMNKYFAAQGYIVFDIQYGIIDAGSSDFITPEYRKGNFTKEDIIRHVGNFTYFLADHADDYGANLDSVFISGGSAGGFLATAAALMTSNGTYSDIFSPDLIFKGLIPYYPANRISVEDDPFENPGILVDKNSPACLIYQGAQDGLVHPEVSIDLYDRYIESGNTNCSLIMMPFAGHASDVYFTGNYNQIFLYFME</sequence>
<evidence type="ECO:0000259" key="1">
    <source>
        <dbReference type="Pfam" id="PF20434"/>
    </source>
</evidence>
<organism evidence="2">
    <name type="scientific">marine sediment metagenome</name>
    <dbReference type="NCBI Taxonomy" id="412755"/>
    <lineage>
        <taxon>unclassified sequences</taxon>
        <taxon>metagenomes</taxon>
        <taxon>ecological metagenomes</taxon>
    </lineage>
</organism>
<name>X1K9J7_9ZZZZ</name>
<dbReference type="SUPFAM" id="SSF53474">
    <property type="entry name" value="alpha/beta-Hydrolases"/>
    <property type="match status" value="1"/>
</dbReference>
<feature type="non-terminal residue" evidence="2">
    <location>
        <position position="1"/>
    </location>
</feature>
<dbReference type="InterPro" id="IPR049492">
    <property type="entry name" value="BD-FAE-like_dom"/>
</dbReference>
<evidence type="ECO:0000313" key="2">
    <source>
        <dbReference type="EMBL" id="GAH78738.1"/>
    </source>
</evidence>
<comment type="caution">
    <text evidence="2">The sequence shown here is derived from an EMBL/GenBank/DDBJ whole genome shotgun (WGS) entry which is preliminary data.</text>
</comment>
<dbReference type="AlphaFoldDB" id="X1K9J7"/>
<proteinExistence type="predicted"/>
<feature type="domain" description="BD-FAE-like" evidence="1">
    <location>
        <begin position="15"/>
        <end position="141"/>
    </location>
</feature>
<reference evidence="2" key="1">
    <citation type="journal article" date="2014" name="Front. Microbiol.">
        <title>High frequency of phylogenetically diverse reductive dehalogenase-homologous genes in deep subseafloor sedimentary metagenomes.</title>
        <authorList>
            <person name="Kawai M."/>
            <person name="Futagami T."/>
            <person name="Toyoda A."/>
            <person name="Takaki Y."/>
            <person name="Nishi S."/>
            <person name="Hori S."/>
            <person name="Arai W."/>
            <person name="Tsubouchi T."/>
            <person name="Morono Y."/>
            <person name="Uchiyama I."/>
            <person name="Ito T."/>
            <person name="Fujiyama A."/>
            <person name="Inagaki F."/>
            <person name="Takami H."/>
        </authorList>
    </citation>
    <scope>NUCLEOTIDE SEQUENCE</scope>
    <source>
        <strain evidence="2">Expedition CK06-06</strain>
    </source>
</reference>
<accession>X1K9J7</accession>
<dbReference type="ESTHER" id="9zzzz-x1k9j7">
    <property type="family name" value="BD-FAE"/>
</dbReference>
<feature type="non-terminal residue" evidence="2">
    <location>
        <position position="247"/>
    </location>
</feature>